<dbReference type="PANTHER" id="PTHR30399">
    <property type="entry name" value="UNCHARACTERIZED PROTEIN YGJP"/>
    <property type="match status" value="1"/>
</dbReference>
<evidence type="ECO:0000256" key="1">
    <source>
        <dbReference type="SAM" id="MobiDB-lite"/>
    </source>
</evidence>
<feature type="domain" description="YgjP-like metallopeptidase" evidence="2">
    <location>
        <begin position="130"/>
        <end position="191"/>
    </location>
</feature>
<dbReference type="OrthoDB" id="9000630at2"/>
<dbReference type="Gene3D" id="3.30.2010.10">
    <property type="entry name" value="Metalloproteases ('zincins'), catalytic domain"/>
    <property type="match status" value="1"/>
</dbReference>
<evidence type="ECO:0000259" key="2">
    <source>
        <dbReference type="Pfam" id="PF01863"/>
    </source>
</evidence>
<dbReference type="Pfam" id="PF01863">
    <property type="entry name" value="YgjP-like"/>
    <property type="match status" value="1"/>
</dbReference>
<dbReference type="InterPro" id="IPR053136">
    <property type="entry name" value="UTP_pyrophosphatase-like"/>
</dbReference>
<feature type="region of interest" description="Disordered" evidence="1">
    <location>
        <begin position="1"/>
        <end position="44"/>
    </location>
</feature>
<accession>A0A246JFF8</accession>
<protein>
    <recommendedName>
        <fullName evidence="2">YgjP-like metallopeptidase domain-containing protein</fullName>
    </recommendedName>
</protein>
<feature type="compositionally biased region" description="Low complexity" evidence="1">
    <location>
        <begin position="20"/>
        <end position="31"/>
    </location>
</feature>
<reference evidence="3 4" key="1">
    <citation type="journal article" date="2008" name="Int. J. Syst. Evol. Microbiol.">
        <title>Description of Roseateles aquatilis sp. nov. and Roseateles terrae sp. nov., in the class Betaproteobacteria, and emended description of the genus Roseateles.</title>
        <authorList>
            <person name="Gomila M."/>
            <person name="Bowien B."/>
            <person name="Falsen E."/>
            <person name="Moore E.R."/>
            <person name="Lalucat J."/>
        </authorList>
    </citation>
    <scope>NUCLEOTIDE SEQUENCE [LARGE SCALE GENOMIC DNA]</scope>
    <source>
        <strain evidence="3 4">CCUG 48205</strain>
    </source>
</reference>
<dbReference type="InterPro" id="IPR002725">
    <property type="entry name" value="YgjP-like_metallopeptidase"/>
</dbReference>
<sequence length="220" mass="25120">MATRSSRTTATAARRRSRRCSSASSSGSPRVTPRRRRPRSERGAAPVKYLQGYSPSLIAQAQRLLDDGELAPLLARKYPEMHEVRSDKALFDYTQALKQRFMRNAGPIALVCYDAKLKVIQHALGTHTRQSTVQGSRLKTRREIRVATLFREAPAEFLKMIVVHELAHLKELEHDKAFYALCHHMEPAYGQLEFDVRLWLSVRDAEEKRLKREAKSPVPS</sequence>
<comment type="caution">
    <text evidence="3">The sequence shown here is derived from an EMBL/GenBank/DDBJ whole genome shotgun (WGS) entry which is preliminary data.</text>
</comment>
<proteinExistence type="predicted"/>
<name>A0A246JFF8_9BURK</name>
<dbReference type="Proteomes" id="UP000197468">
    <property type="component" value="Unassembled WGS sequence"/>
</dbReference>
<dbReference type="PANTHER" id="PTHR30399:SF1">
    <property type="entry name" value="UTP PYROPHOSPHATASE"/>
    <property type="match status" value="1"/>
</dbReference>
<keyword evidence="4" id="KW-1185">Reference proteome</keyword>
<evidence type="ECO:0000313" key="4">
    <source>
        <dbReference type="Proteomes" id="UP000197468"/>
    </source>
</evidence>
<evidence type="ECO:0000313" key="3">
    <source>
        <dbReference type="EMBL" id="OWQ91349.1"/>
    </source>
</evidence>
<feature type="compositionally biased region" description="Low complexity" evidence="1">
    <location>
        <begin position="1"/>
        <end position="12"/>
    </location>
</feature>
<gene>
    <name evidence="3" type="ORF">CDN99_09265</name>
</gene>
<organism evidence="3 4">
    <name type="scientific">Roseateles aquatilis</name>
    <dbReference type="NCBI Taxonomy" id="431061"/>
    <lineage>
        <taxon>Bacteria</taxon>
        <taxon>Pseudomonadati</taxon>
        <taxon>Pseudomonadota</taxon>
        <taxon>Betaproteobacteria</taxon>
        <taxon>Burkholderiales</taxon>
        <taxon>Sphaerotilaceae</taxon>
        <taxon>Roseateles</taxon>
    </lineage>
</organism>
<dbReference type="AlphaFoldDB" id="A0A246JFF8"/>
<dbReference type="EMBL" id="NIOF01000003">
    <property type="protein sequence ID" value="OWQ91349.1"/>
    <property type="molecule type" value="Genomic_DNA"/>
</dbReference>